<sequence length="68" mass="6898">MIKEPRGGCAGVVTRSASSSRPAALEQRPRARARAGAGGEGARERCAGAARTPATPAPALTSRTVPDR</sequence>
<comment type="caution">
    <text evidence="2">The sequence shown here is derived from an EMBL/GenBank/DDBJ whole genome shotgun (WGS) entry which is preliminary data.</text>
</comment>
<evidence type="ECO:0000256" key="1">
    <source>
        <dbReference type="SAM" id="MobiDB-lite"/>
    </source>
</evidence>
<gene>
    <name evidence="2" type="ORF">EEDITHA_LOCUS18471</name>
</gene>
<keyword evidence="3" id="KW-1185">Reference proteome</keyword>
<evidence type="ECO:0000313" key="3">
    <source>
        <dbReference type="Proteomes" id="UP001153954"/>
    </source>
</evidence>
<dbReference type="Proteomes" id="UP001153954">
    <property type="component" value="Unassembled WGS sequence"/>
</dbReference>
<name>A0AAU9UXT3_EUPED</name>
<reference evidence="2" key="1">
    <citation type="submission" date="2022-03" db="EMBL/GenBank/DDBJ databases">
        <authorList>
            <person name="Tunstrom K."/>
        </authorList>
    </citation>
    <scope>NUCLEOTIDE SEQUENCE</scope>
</reference>
<protein>
    <submittedName>
        <fullName evidence="2">Uncharacterized protein</fullName>
    </submittedName>
</protein>
<accession>A0AAU9UXT3</accession>
<organism evidence="2 3">
    <name type="scientific">Euphydryas editha</name>
    <name type="common">Edith's checkerspot</name>
    <dbReference type="NCBI Taxonomy" id="104508"/>
    <lineage>
        <taxon>Eukaryota</taxon>
        <taxon>Metazoa</taxon>
        <taxon>Ecdysozoa</taxon>
        <taxon>Arthropoda</taxon>
        <taxon>Hexapoda</taxon>
        <taxon>Insecta</taxon>
        <taxon>Pterygota</taxon>
        <taxon>Neoptera</taxon>
        <taxon>Endopterygota</taxon>
        <taxon>Lepidoptera</taxon>
        <taxon>Glossata</taxon>
        <taxon>Ditrysia</taxon>
        <taxon>Papilionoidea</taxon>
        <taxon>Nymphalidae</taxon>
        <taxon>Nymphalinae</taxon>
        <taxon>Euphydryas</taxon>
    </lineage>
</organism>
<dbReference type="AlphaFoldDB" id="A0AAU9UXT3"/>
<feature type="region of interest" description="Disordered" evidence="1">
    <location>
        <begin position="1"/>
        <end position="68"/>
    </location>
</feature>
<evidence type="ECO:0000313" key="2">
    <source>
        <dbReference type="EMBL" id="CAH2104038.1"/>
    </source>
</evidence>
<dbReference type="EMBL" id="CAKOGL010000026">
    <property type="protein sequence ID" value="CAH2104038.1"/>
    <property type="molecule type" value="Genomic_DNA"/>
</dbReference>
<feature type="compositionally biased region" description="Low complexity" evidence="1">
    <location>
        <begin position="47"/>
        <end position="61"/>
    </location>
</feature>
<proteinExistence type="predicted"/>